<organism evidence="1">
    <name type="scientific">virus sp. ctQcs9</name>
    <dbReference type="NCBI Taxonomy" id="2825816"/>
    <lineage>
        <taxon>Viruses</taxon>
    </lineage>
</organism>
<evidence type="ECO:0000313" key="1">
    <source>
        <dbReference type="EMBL" id="DAE28152.1"/>
    </source>
</evidence>
<reference evidence="1" key="1">
    <citation type="journal article" date="2021" name="Proc. Natl. Acad. Sci. U.S.A.">
        <title>A Catalog of Tens of Thousands of Viruses from Human Metagenomes Reveals Hidden Associations with Chronic Diseases.</title>
        <authorList>
            <person name="Tisza M.J."/>
            <person name="Buck C.B."/>
        </authorList>
    </citation>
    <scope>NUCLEOTIDE SEQUENCE</scope>
    <source>
        <strain evidence="1">CtQcs9</strain>
    </source>
</reference>
<name>A0A8S5R9V0_9VIRU</name>
<accession>A0A8S5R9V0</accession>
<dbReference type="EMBL" id="BK059082">
    <property type="protein sequence ID" value="DAE28152.1"/>
    <property type="molecule type" value="Genomic_DNA"/>
</dbReference>
<protein>
    <submittedName>
        <fullName evidence="1">Uncharacterized protein</fullName>
    </submittedName>
</protein>
<proteinExistence type="predicted"/>
<sequence length="85" mass="10448">MFLYKYLPYPRSKYQTDRIKNYVHLPNILHLLYQKVAQVSNEVLTIDHYYQFQKWYQHRLGRILIYSWSNPLLGIDNLLLMLCLK</sequence>